<gene>
    <name evidence="2" type="ORF">Csp1_26240</name>
</gene>
<evidence type="ECO:0000313" key="2">
    <source>
        <dbReference type="EMBL" id="AWT27367.1"/>
    </source>
</evidence>
<dbReference type="Proteomes" id="UP000247696">
    <property type="component" value="Chromosome"/>
</dbReference>
<dbReference type="KEGG" id="cpre:Csp1_26240"/>
<dbReference type="EMBL" id="CP024988">
    <property type="protein sequence ID" value="AWT27367.1"/>
    <property type="molecule type" value="Genomic_DNA"/>
</dbReference>
<dbReference type="AlphaFoldDB" id="A0A2Z3YZ58"/>
<proteinExistence type="predicted"/>
<accession>A0A2Z3YZ58</accession>
<keyword evidence="3" id="KW-1185">Reference proteome</keyword>
<reference evidence="3" key="1">
    <citation type="submission" date="2017-11" db="EMBL/GenBank/DDBJ databases">
        <title>Otitis media/interna in a cat caused by the recently described species Corynebacterium provencense.</title>
        <authorList>
            <person name="Kittl S."/>
            <person name="Brodard I."/>
            <person name="Rychener L."/>
            <person name="Jores J."/>
            <person name="Roosje P."/>
            <person name="Gobeli Brawand S."/>
        </authorList>
    </citation>
    <scope>NUCLEOTIDE SEQUENCE [LARGE SCALE GENOMIC DNA]</scope>
    <source>
        <strain evidence="3">17KM38</strain>
    </source>
</reference>
<protein>
    <submittedName>
        <fullName evidence="2">Uncharacterized protein</fullName>
    </submittedName>
</protein>
<sequence length="139" mass="14892">MPDDLPTLRLPWLYAQHNLDLRPLVPATPDRGFTVVQPTELTDPGEFLAPQAVVLTVGVALSREHGPFPAYIDRLADAEVTAVGFGTGLFYPRVPPNWSTPPATGVSPCSRSPAAPPSSPSSTPSRQRGPAVPDWTRNT</sequence>
<feature type="region of interest" description="Disordered" evidence="1">
    <location>
        <begin position="94"/>
        <end position="139"/>
    </location>
</feature>
<name>A0A2Z3YZ58_9CORY</name>
<dbReference type="RefSeq" id="WP_227871096.1">
    <property type="nucleotide sequence ID" value="NZ_CP024988.1"/>
</dbReference>
<organism evidence="2 3">
    <name type="scientific">Corynebacterium provencense</name>
    <dbReference type="NCBI Taxonomy" id="1737425"/>
    <lineage>
        <taxon>Bacteria</taxon>
        <taxon>Bacillati</taxon>
        <taxon>Actinomycetota</taxon>
        <taxon>Actinomycetes</taxon>
        <taxon>Mycobacteriales</taxon>
        <taxon>Corynebacteriaceae</taxon>
        <taxon>Corynebacterium</taxon>
    </lineage>
</organism>
<evidence type="ECO:0000256" key="1">
    <source>
        <dbReference type="SAM" id="MobiDB-lite"/>
    </source>
</evidence>
<evidence type="ECO:0000313" key="3">
    <source>
        <dbReference type="Proteomes" id="UP000247696"/>
    </source>
</evidence>